<feature type="transmembrane region" description="Helical" evidence="8">
    <location>
        <begin position="170"/>
        <end position="192"/>
    </location>
</feature>
<keyword evidence="6 8" id="KW-1133">Transmembrane helix</keyword>
<evidence type="ECO:0000256" key="7">
    <source>
        <dbReference type="ARBA" id="ARBA00023136"/>
    </source>
</evidence>
<keyword evidence="3 8" id="KW-0813">Transport</keyword>
<dbReference type="PROSITE" id="PS50928">
    <property type="entry name" value="ABC_TM1"/>
    <property type="match status" value="1"/>
</dbReference>
<feature type="transmembrane region" description="Helical" evidence="8">
    <location>
        <begin position="104"/>
        <end position="128"/>
    </location>
</feature>
<evidence type="ECO:0000313" key="10">
    <source>
        <dbReference type="EMBL" id="GGZ27351.1"/>
    </source>
</evidence>
<evidence type="ECO:0000256" key="8">
    <source>
        <dbReference type="RuleBase" id="RU363032"/>
    </source>
</evidence>
<dbReference type="InterPro" id="IPR000515">
    <property type="entry name" value="MetI-like"/>
</dbReference>
<evidence type="ECO:0000256" key="4">
    <source>
        <dbReference type="ARBA" id="ARBA00022475"/>
    </source>
</evidence>
<gene>
    <name evidence="10" type="ORF">GCM10011273_11290</name>
</gene>
<comment type="similarity">
    <text evidence="2">Belongs to the binding-protein-dependent transport system permease family. CysTW subfamily.</text>
</comment>
<reference evidence="10" key="2">
    <citation type="submission" date="2020-09" db="EMBL/GenBank/DDBJ databases">
        <authorList>
            <person name="Sun Q."/>
            <person name="Kim S."/>
        </authorList>
    </citation>
    <scope>NUCLEOTIDE SEQUENCE</scope>
    <source>
        <strain evidence="10">KCTC 32296</strain>
    </source>
</reference>
<dbReference type="GO" id="GO:0055085">
    <property type="term" value="P:transmembrane transport"/>
    <property type="evidence" value="ECO:0007669"/>
    <property type="project" value="InterPro"/>
</dbReference>
<feature type="transmembrane region" description="Helical" evidence="8">
    <location>
        <begin position="213"/>
        <end position="242"/>
    </location>
</feature>
<dbReference type="Proteomes" id="UP000662572">
    <property type="component" value="Unassembled WGS sequence"/>
</dbReference>
<feature type="transmembrane region" description="Helical" evidence="8">
    <location>
        <begin position="73"/>
        <end position="98"/>
    </location>
</feature>
<keyword evidence="11" id="KW-1185">Reference proteome</keyword>
<dbReference type="RefSeq" id="WP_189485416.1">
    <property type="nucleotide sequence ID" value="NZ_BMZB01000001.1"/>
</dbReference>
<evidence type="ECO:0000256" key="3">
    <source>
        <dbReference type="ARBA" id="ARBA00022448"/>
    </source>
</evidence>
<dbReference type="SUPFAM" id="SSF161098">
    <property type="entry name" value="MetI-like"/>
    <property type="match status" value="1"/>
</dbReference>
<dbReference type="Pfam" id="PF00528">
    <property type="entry name" value="BPD_transp_1"/>
    <property type="match status" value="1"/>
</dbReference>
<comment type="subcellular location">
    <subcellularLocation>
        <location evidence="1 8">Cell membrane</location>
        <topology evidence="1 8">Multi-pass membrane protein</topology>
    </subcellularLocation>
</comment>
<reference evidence="10" key="1">
    <citation type="journal article" date="2014" name="Int. J. Syst. Evol. Microbiol.">
        <title>Complete genome sequence of Corynebacterium casei LMG S-19264T (=DSM 44701T), isolated from a smear-ripened cheese.</title>
        <authorList>
            <consortium name="US DOE Joint Genome Institute (JGI-PGF)"/>
            <person name="Walter F."/>
            <person name="Albersmeier A."/>
            <person name="Kalinowski J."/>
            <person name="Ruckert C."/>
        </authorList>
    </citation>
    <scope>NUCLEOTIDE SEQUENCE</scope>
    <source>
        <strain evidence="10">KCTC 32296</strain>
    </source>
</reference>
<dbReference type="CDD" id="cd06261">
    <property type="entry name" value="TM_PBP2"/>
    <property type="match status" value="1"/>
</dbReference>
<comment type="caution">
    <text evidence="10">The sequence shown here is derived from an EMBL/GenBank/DDBJ whole genome shotgun (WGS) entry which is preliminary data.</text>
</comment>
<dbReference type="GO" id="GO:0005886">
    <property type="term" value="C:plasma membrane"/>
    <property type="evidence" value="ECO:0007669"/>
    <property type="project" value="UniProtKB-SubCell"/>
</dbReference>
<protein>
    <submittedName>
        <fullName evidence="10">Spermidine/putrescine ABC transporter permease</fullName>
    </submittedName>
</protein>
<feature type="transmembrane region" description="Helical" evidence="8">
    <location>
        <begin position="271"/>
        <end position="293"/>
    </location>
</feature>
<dbReference type="EMBL" id="BMZB01000001">
    <property type="protein sequence ID" value="GGZ27351.1"/>
    <property type="molecule type" value="Genomic_DNA"/>
</dbReference>
<evidence type="ECO:0000313" key="11">
    <source>
        <dbReference type="Proteomes" id="UP000662572"/>
    </source>
</evidence>
<dbReference type="Gene3D" id="1.10.3720.10">
    <property type="entry name" value="MetI-like"/>
    <property type="match status" value="1"/>
</dbReference>
<evidence type="ECO:0000259" key="9">
    <source>
        <dbReference type="PROSITE" id="PS50928"/>
    </source>
</evidence>
<evidence type="ECO:0000256" key="6">
    <source>
        <dbReference type="ARBA" id="ARBA00022989"/>
    </source>
</evidence>
<accession>A0A918PYF8</accession>
<feature type="domain" description="ABC transmembrane type-1" evidence="9">
    <location>
        <begin position="69"/>
        <end position="290"/>
    </location>
</feature>
<keyword evidence="4" id="KW-1003">Cell membrane</keyword>
<sequence length="302" mass="33667">MEQSWRQAKSIFGLLLSAPLFWLAFFFIVPMGIVWLYSFGENRGLVDIAFTGTWKNYARALEPLYLGIFVKSLYVAALTTFLCLVVGFPVALAITFAADKWKPWLLLLIMLPFWTNLLIRTYALIAVLRTEGYVNQTYEVLWTNAGGLMTLVGLAPLGEFQPLDLLHNNFAVIFGLVYVHLPFMILPLYSTLDRMDRSLLEASLDLGAGHFRTLWSIVVPMSAAGIASGILITFIPALGAYLTPDLLGGPESQMIANVIERQFKRANDWPFGAALSFLLVYLTFIGIAIQGMLDKQNRGRAA</sequence>
<dbReference type="PANTHER" id="PTHR42929">
    <property type="entry name" value="INNER MEMBRANE ABC TRANSPORTER PERMEASE PROTEIN YDCU-RELATED-RELATED"/>
    <property type="match status" value="1"/>
</dbReference>
<keyword evidence="7 8" id="KW-0472">Membrane</keyword>
<feature type="transmembrane region" description="Helical" evidence="8">
    <location>
        <begin position="20"/>
        <end position="39"/>
    </location>
</feature>
<evidence type="ECO:0000256" key="1">
    <source>
        <dbReference type="ARBA" id="ARBA00004651"/>
    </source>
</evidence>
<evidence type="ECO:0000256" key="5">
    <source>
        <dbReference type="ARBA" id="ARBA00022692"/>
    </source>
</evidence>
<dbReference type="AlphaFoldDB" id="A0A918PYF8"/>
<dbReference type="InterPro" id="IPR035906">
    <property type="entry name" value="MetI-like_sf"/>
</dbReference>
<organism evidence="10 11">
    <name type="scientific">Asticcacaulis endophyticus</name>
    <dbReference type="NCBI Taxonomy" id="1395890"/>
    <lineage>
        <taxon>Bacteria</taxon>
        <taxon>Pseudomonadati</taxon>
        <taxon>Pseudomonadota</taxon>
        <taxon>Alphaproteobacteria</taxon>
        <taxon>Caulobacterales</taxon>
        <taxon>Caulobacteraceae</taxon>
        <taxon>Asticcacaulis</taxon>
    </lineage>
</organism>
<keyword evidence="5 8" id="KW-0812">Transmembrane</keyword>
<evidence type="ECO:0000256" key="2">
    <source>
        <dbReference type="ARBA" id="ARBA00007069"/>
    </source>
</evidence>
<proteinExistence type="inferred from homology"/>
<name>A0A918PYF8_9CAUL</name>
<dbReference type="PANTHER" id="PTHR42929:SF1">
    <property type="entry name" value="INNER MEMBRANE ABC TRANSPORTER PERMEASE PROTEIN YDCU-RELATED"/>
    <property type="match status" value="1"/>
</dbReference>